<protein>
    <recommendedName>
        <fullName evidence="5">tRNA (cytosine(38)-C(5))-methyltransferase</fullName>
        <ecNumber evidence="4">2.1.1.204</ecNumber>
    </recommendedName>
    <alternativeName>
        <fullName evidence="6">DNA (cytosine-5)-methyltransferase-like protein 2</fullName>
    </alternativeName>
</protein>
<evidence type="ECO:0000256" key="4">
    <source>
        <dbReference type="ARBA" id="ARBA00039081"/>
    </source>
</evidence>
<comment type="similarity">
    <text evidence="7 8">Belongs to the class I-like SAM-binding methyltransferase superfamily. C5-methyltransferase family.</text>
</comment>
<dbReference type="Proteomes" id="UP001359485">
    <property type="component" value="Unassembled WGS sequence"/>
</dbReference>
<evidence type="ECO:0000256" key="5">
    <source>
        <dbReference type="ARBA" id="ARBA00039681"/>
    </source>
</evidence>
<dbReference type="PROSITE" id="PS00095">
    <property type="entry name" value="C5_MTASE_2"/>
    <property type="match status" value="1"/>
</dbReference>
<dbReference type="PRINTS" id="PR00105">
    <property type="entry name" value="C5METTRFRASE"/>
</dbReference>
<dbReference type="InterPro" id="IPR050750">
    <property type="entry name" value="C5-MTase"/>
</dbReference>
<evidence type="ECO:0000256" key="1">
    <source>
        <dbReference type="ARBA" id="ARBA00022603"/>
    </source>
</evidence>
<proteinExistence type="inferred from homology"/>
<dbReference type="EC" id="2.1.1.204" evidence="4"/>
<keyword evidence="3 7" id="KW-0949">S-adenosyl-L-methionine</keyword>
<evidence type="ECO:0000313" key="9">
    <source>
        <dbReference type="EMBL" id="KAK6624004.1"/>
    </source>
</evidence>
<dbReference type="InterPro" id="IPR031303">
    <property type="entry name" value="C5_meth_CS"/>
</dbReference>
<keyword evidence="10" id="KW-1185">Reference proteome</keyword>
<name>A0ABR1APY4_POLSC</name>
<evidence type="ECO:0000256" key="2">
    <source>
        <dbReference type="ARBA" id="ARBA00022679"/>
    </source>
</evidence>
<dbReference type="PANTHER" id="PTHR46098:SF1">
    <property type="entry name" value="TRNA (CYTOSINE(38)-C(5))-METHYLTRANSFERASE"/>
    <property type="match status" value="1"/>
</dbReference>
<keyword evidence="2 7" id="KW-0808">Transferase</keyword>
<evidence type="ECO:0000256" key="3">
    <source>
        <dbReference type="ARBA" id="ARBA00022691"/>
    </source>
</evidence>
<organism evidence="9 10">
    <name type="scientific">Polyplax serrata</name>
    <name type="common">Common mouse louse</name>
    <dbReference type="NCBI Taxonomy" id="468196"/>
    <lineage>
        <taxon>Eukaryota</taxon>
        <taxon>Metazoa</taxon>
        <taxon>Ecdysozoa</taxon>
        <taxon>Arthropoda</taxon>
        <taxon>Hexapoda</taxon>
        <taxon>Insecta</taxon>
        <taxon>Pterygota</taxon>
        <taxon>Neoptera</taxon>
        <taxon>Paraneoptera</taxon>
        <taxon>Psocodea</taxon>
        <taxon>Troctomorpha</taxon>
        <taxon>Phthiraptera</taxon>
        <taxon>Anoplura</taxon>
        <taxon>Polyplacidae</taxon>
        <taxon>Polyplax</taxon>
    </lineage>
</organism>
<evidence type="ECO:0000256" key="6">
    <source>
        <dbReference type="ARBA" id="ARBA00042810"/>
    </source>
</evidence>
<dbReference type="SUPFAM" id="SSF53335">
    <property type="entry name" value="S-adenosyl-L-methionine-dependent methyltransferases"/>
    <property type="match status" value="1"/>
</dbReference>
<gene>
    <name evidence="9" type="ORF">RUM44_010862</name>
</gene>
<evidence type="ECO:0000256" key="7">
    <source>
        <dbReference type="PROSITE-ProRule" id="PRU01016"/>
    </source>
</evidence>
<comment type="caution">
    <text evidence="9">The sequence shown here is derived from an EMBL/GenBank/DDBJ whole genome shotgun (WGS) entry which is preliminary data.</text>
</comment>
<dbReference type="PROSITE" id="PS51679">
    <property type="entry name" value="SAM_MT_C5"/>
    <property type="match status" value="1"/>
</dbReference>
<evidence type="ECO:0000313" key="10">
    <source>
        <dbReference type="Proteomes" id="UP001359485"/>
    </source>
</evidence>
<evidence type="ECO:0000256" key="8">
    <source>
        <dbReference type="RuleBase" id="RU000416"/>
    </source>
</evidence>
<dbReference type="NCBIfam" id="TIGR00675">
    <property type="entry name" value="dcm"/>
    <property type="match status" value="1"/>
</dbReference>
<reference evidence="9 10" key="1">
    <citation type="submission" date="2023-09" db="EMBL/GenBank/DDBJ databases">
        <title>Genomes of two closely related lineages of the louse Polyplax serrata with different host specificities.</title>
        <authorList>
            <person name="Martinu J."/>
            <person name="Tarabai H."/>
            <person name="Stefka J."/>
            <person name="Hypsa V."/>
        </authorList>
    </citation>
    <scope>NUCLEOTIDE SEQUENCE [LARGE SCALE GENOMIC DNA]</scope>
    <source>
        <strain evidence="9">98ZLc_SE</strain>
    </source>
</reference>
<dbReference type="Gene3D" id="3.90.120.10">
    <property type="entry name" value="DNA Methylase, subunit A, domain 2"/>
    <property type="match status" value="1"/>
</dbReference>
<dbReference type="Gene3D" id="3.40.50.150">
    <property type="entry name" value="Vaccinia Virus protein VP39"/>
    <property type="match status" value="1"/>
</dbReference>
<dbReference type="InterPro" id="IPR029063">
    <property type="entry name" value="SAM-dependent_MTases_sf"/>
</dbReference>
<dbReference type="Pfam" id="PF00145">
    <property type="entry name" value="DNA_methylase"/>
    <property type="match status" value="1"/>
</dbReference>
<sequence length="356" mass="40794">MKVYELYSGIGGMHYALKGYGIDAEVIKAIDINTTANAVYRLNFPETTLQERNIQNLNVDDFCNIDMILMSPPCQPHTRNGLKRDKSDERSISLLHFLNLLPKLQSVHYILLENVKGFEESMVRDKLIEILVNNDFIYQEFLLTPTQFGIPNSRLRYYLLAKRKPLFFCFKTENCVIEKLPTLNKDIDFENVKPKKDYEVYGYDDYDDDDDDGRICFTIGSIINEDGGNKVPDKILEKYGTLFDIVTSESKKSCCFTKGYGHFVEGTGSVYSPKSSKYLAEVCDKLTECGHKSMNSIDLLQTLELRYFTPSEISKLMAFPDNLEFPNCLSDKQKYRLLGNSINVHVVAFLIKILVS</sequence>
<dbReference type="InterPro" id="IPR001525">
    <property type="entry name" value="C5_MeTfrase"/>
</dbReference>
<accession>A0ABR1APY4</accession>
<dbReference type="EMBL" id="JAWJWF010000046">
    <property type="protein sequence ID" value="KAK6624004.1"/>
    <property type="molecule type" value="Genomic_DNA"/>
</dbReference>
<dbReference type="PANTHER" id="PTHR46098">
    <property type="entry name" value="TRNA (CYTOSINE(38)-C(5))-METHYLTRANSFERASE"/>
    <property type="match status" value="1"/>
</dbReference>
<feature type="active site" evidence="7">
    <location>
        <position position="74"/>
    </location>
</feature>
<keyword evidence="1 7" id="KW-0489">Methyltransferase</keyword>